<organism evidence="6 7">
    <name type="scientific">Candidatus Galacturonatibacter soehngenii</name>
    <dbReference type="NCBI Taxonomy" id="2307010"/>
    <lineage>
        <taxon>Bacteria</taxon>
        <taxon>Bacillati</taxon>
        <taxon>Bacillota</taxon>
        <taxon>Clostridia</taxon>
        <taxon>Lachnospirales</taxon>
        <taxon>Lachnospiraceae</taxon>
        <taxon>Candidatus Galacturonatibacter</taxon>
    </lineage>
</organism>
<dbReference type="EMBL" id="WAGX01000005">
    <property type="protein sequence ID" value="KAB1438329.1"/>
    <property type="molecule type" value="Genomic_DNA"/>
</dbReference>
<keyword evidence="2" id="KW-0813">Transport</keyword>
<reference evidence="6 7" key="1">
    <citation type="submission" date="2019-09" db="EMBL/GenBank/DDBJ databases">
        <authorList>
            <person name="Valk L.C."/>
        </authorList>
    </citation>
    <scope>NUCLEOTIDE SEQUENCE [LARGE SCALE GENOMIC DNA]</scope>
    <source>
        <strain evidence="6">GalUA</strain>
    </source>
</reference>
<evidence type="ECO:0000256" key="1">
    <source>
        <dbReference type="ARBA" id="ARBA00008520"/>
    </source>
</evidence>
<comment type="caution">
    <text evidence="6">The sequence shown here is derived from an EMBL/GenBank/DDBJ whole genome shotgun (WGS) entry which is preliminary data.</text>
</comment>
<comment type="similarity">
    <text evidence="1">Belongs to the bacterial solute-binding protein 1 family.</text>
</comment>
<feature type="compositionally biased region" description="Polar residues" evidence="4">
    <location>
        <begin position="28"/>
        <end position="49"/>
    </location>
</feature>
<evidence type="ECO:0000256" key="3">
    <source>
        <dbReference type="ARBA" id="ARBA00022729"/>
    </source>
</evidence>
<keyword evidence="7" id="KW-1185">Reference proteome</keyword>
<feature type="chain" id="PRO_5039476263" evidence="5">
    <location>
        <begin position="24"/>
        <end position="461"/>
    </location>
</feature>
<accession>A0A7V7QKI5</accession>
<dbReference type="SUPFAM" id="SSF53850">
    <property type="entry name" value="Periplasmic binding protein-like II"/>
    <property type="match status" value="1"/>
</dbReference>
<evidence type="ECO:0000256" key="5">
    <source>
        <dbReference type="SAM" id="SignalP"/>
    </source>
</evidence>
<dbReference type="AlphaFoldDB" id="A0A7V7QKI5"/>
<protein>
    <submittedName>
        <fullName evidence="6">Carbohydrate ABC transporter substrate-binding protein</fullName>
    </submittedName>
</protein>
<dbReference type="Gene3D" id="3.40.190.10">
    <property type="entry name" value="Periplasmic binding protein-like II"/>
    <property type="match status" value="2"/>
</dbReference>
<dbReference type="Proteomes" id="UP000461768">
    <property type="component" value="Unassembled WGS sequence"/>
</dbReference>
<evidence type="ECO:0000313" key="6">
    <source>
        <dbReference type="EMBL" id="KAB1438329.1"/>
    </source>
</evidence>
<name>A0A7V7QKI5_9FIRM</name>
<evidence type="ECO:0000256" key="2">
    <source>
        <dbReference type="ARBA" id="ARBA00022448"/>
    </source>
</evidence>
<gene>
    <name evidence="6" type="ORF">F7O84_12325</name>
</gene>
<sequence length="461" mass="50402">MKLRMKKFVALLSVTSLSIGLLAGCGSKTDNQSADSQNTENTADTSNTDSEQKGEDAKADLTGVEISFLNSKGEIQSALEEVASRYEAEKGVKVDIIACGAGEVPYTKITSAYNSGSAPTMAMLDTTDIVALAEEYALDLSNEKWIAECEDQVTKVNDKVYSFPFCIEGRGLIYNKTAIEKTLGTEFDASTINSYDALKSLLEDLRAKGMENPVVISKEDWSLGAHQLGFIYDTYDGTTPGSTKLIEQLKSGELAPADYNRFNQFLDTIDLLLEYNINGKDPLGALYEQDPIFLADGEAAIWANGVWAWPNIEEAGAETTDEYGFLPFILGNDTTDFANTSIQAAPSKQVMIDNVQATKEQQEAAKEFLNWIVYSEVGQQMLVETCALIPATANNAFEPLDPLGRDIKTKLSSGNTFNSSFIAPSDHWSVMGAAMQKYIAKQSSREELTKSLADYWTAQKE</sequence>
<feature type="signal peptide" evidence="5">
    <location>
        <begin position="1"/>
        <end position="23"/>
    </location>
</feature>
<dbReference type="InterPro" id="IPR050490">
    <property type="entry name" value="Bact_solute-bd_prot1"/>
</dbReference>
<dbReference type="RefSeq" id="WP_151145590.1">
    <property type="nucleotide sequence ID" value="NZ_WAGX01000005.1"/>
</dbReference>
<feature type="region of interest" description="Disordered" evidence="4">
    <location>
        <begin position="28"/>
        <end position="57"/>
    </location>
</feature>
<keyword evidence="3 5" id="KW-0732">Signal</keyword>
<dbReference type="PROSITE" id="PS51257">
    <property type="entry name" value="PROKAR_LIPOPROTEIN"/>
    <property type="match status" value="1"/>
</dbReference>
<evidence type="ECO:0000313" key="7">
    <source>
        <dbReference type="Proteomes" id="UP000461768"/>
    </source>
</evidence>
<dbReference type="PANTHER" id="PTHR43649">
    <property type="entry name" value="ARABINOSE-BINDING PROTEIN-RELATED"/>
    <property type="match status" value="1"/>
</dbReference>
<proteinExistence type="inferred from homology"/>
<dbReference type="PANTHER" id="PTHR43649:SF34">
    <property type="entry name" value="ABC TRANSPORTER PERIPLASMIC-BINDING PROTEIN YCJN-RELATED"/>
    <property type="match status" value="1"/>
</dbReference>
<dbReference type="OrthoDB" id="9763054at2"/>
<reference evidence="6 7" key="2">
    <citation type="submission" date="2020-02" db="EMBL/GenBank/DDBJ databases">
        <title>Candidatus Galacturonibacter soehngenii shows hetero-acetogenic catabolism of galacturonic acid but lacks a canonical carbon monoxide dehydrogenase/acetyl-CoA synthase complex.</title>
        <authorList>
            <person name="Diender M."/>
            <person name="Stouten G.R."/>
            <person name="Petersen J.F."/>
            <person name="Nielsen P.H."/>
            <person name="Dueholm M.S."/>
            <person name="Pronk J.T."/>
            <person name="Van Loosdrecht M.C.M."/>
        </authorList>
    </citation>
    <scope>NUCLEOTIDE SEQUENCE [LARGE SCALE GENOMIC DNA]</scope>
    <source>
        <strain evidence="6">GalUA</strain>
    </source>
</reference>
<evidence type="ECO:0000256" key="4">
    <source>
        <dbReference type="SAM" id="MobiDB-lite"/>
    </source>
</evidence>